<dbReference type="Gene3D" id="3.40.30.10">
    <property type="entry name" value="Glutaredoxin"/>
    <property type="match status" value="1"/>
</dbReference>
<dbReference type="InterPro" id="IPR012336">
    <property type="entry name" value="Thioredoxin-like_fold"/>
</dbReference>
<proteinExistence type="predicted"/>
<dbReference type="InterPro" id="IPR017937">
    <property type="entry name" value="Thioredoxin_CS"/>
</dbReference>
<organism evidence="3 4">
    <name type="scientific">Sinorhizobium psoraleae</name>
    <dbReference type="NCBI Taxonomy" id="520838"/>
    <lineage>
        <taxon>Bacteria</taxon>
        <taxon>Pseudomonadati</taxon>
        <taxon>Pseudomonadota</taxon>
        <taxon>Alphaproteobacteria</taxon>
        <taxon>Hyphomicrobiales</taxon>
        <taxon>Rhizobiaceae</taxon>
        <taxon>Sinorhizobium/Ensifer group</taxon>
        <taxon>Sinorhizobium</taxon>
    </lineage>
</organism>
<evidence type="ECO:0000256" key="1">
    <source>
        <dbReference type="ARBA" id="ARBA00023284"/>
    </source>
</evidence>
<dbReference type="PROSITE" id="PS00194">
    <property type="entry name" value="THIOREDOXIN_1"/>
    <property type="match status" value="1"/>
</dbReference>
<evidence type="ECO:0000313" key="3">
    <source>
        <dbReference type="EMBL" id="MCZ4088609.1"/>
    </source>
</evidence>
<dbReference type="RefSeq" id="WP_269274534.1">
    <property type="nucleotide sequence ID" value="NZ_JAPVOI010000002.1"/>
</dbReference>
<evidence type="ECO:0000259" key="2">
    <source>
        <dbReference type="Pfam" id="PF13462"/>
    </source>
</evidence>
<sequence>MFDFPVRLGRRIVAKVCIVLVLLPVASVAADLLQPVGRADRPLGSAIAPVTVIEYSSPTCPHCVTYRRNTAPKLEAEFAPSGKVRFLFRPLARNNVDLVIFMLADAQAGSRTQLVLDTFYSRHDEVANSTNLEQTLREIAGTVGIDRDEFDAAIADQSVLEGLRKLGEQARDDFRWKARRLFSSMGKRSRALRAWRRCVARSPAL</sequence>
<feature type="domain" description="Thioredoxin-like fold" evidence="2">
    <location>
        <begin position="41"/>
        <end position="166"/>
    </location>
</feature>
<name>A0ABT4K9G9_9HYPH</name>
<dbReference type="Proteomes" id="UP001079430">
    <property type="component" value="Unassembled WGS sequence"/>
</dbReference>
<gene>
    <name evidence="3" type="ORF">O3W52_00215</name>
</gene>
<evidence type="ECO:0000313" key="4">
    <source>
        <dbReference type="Proteomes" id="UP001079430"/>
    </source>
</evidence>
<protein>
    <submittedName>
        <fullName evidence="3">Thioredoxin domain-containing protein</fullName>
    </submittedName>
</protein>
<comment type="caution">
    <text evidence="3">The sequence shown here is derived from an EMBL/GenBank/DDBJ whole genome shotgun (WGS) entry which is preliminary data.</text>
</comment>
<keyword evidence="1" id="KW-0676">Redox-active center</keyword>
<dbReference type="Pfam" id="PF13462">
    <property type="entry name" value="Thioredoxin_4"/>
    <property type="match status" value="1"/>
</dbReference>
<keyword evidence="4" id="KW-1185">Reference proteome</keyword>
<reference evidence="3" key="1">
    <citation type="submission" date="2022-10" db="EMBL/GenBank/DDBJ databases">
        <title>Whole genome sequencing of three plant growth promoting bacteria isolated from Vachellia tortilis subsp. raddiana in Morocco.</title>
        <authorList>
            <person name="Hnini M."/>
            <person name="Zouagui R."/>
            <person name="Zouagui H."/>
            <person name="Chemao Elfihri M.-W."/>
            <person name="Ibrahimi A."/>
            <person name="Sbabou L."/>
            <person name="Aurag J."/>
        </authorList>
    </citation>
    <scope>NUCLEOTIDE SEQUENCE</scope>
    <source>
        <strain evidence="3">LMR678</strain>
    </source>
</reference>
<accession>A0ABT4K9G9</accession>
<dbReference type="EMBL" id="JAPVOI010000002">
    <property type="protein sequence ID" value="MCZ4088609.1"/>
    <property type="molecule type" value="Genomic_DNA"/>
</dbReference>
<dbReference type="SUPFAM" id="SSF52833">
    <property type="entry name" value="Thioredoxin-like"/>
    <property type="match status" value="1"/>
</dbReference>
<dbReference type="InterPro" id="IPR036249">
    <property type="entry name" value="Thioredoxin-like_sf"/>
</dbReference>